<dbReference type="RefSeq" id="WP_338396357.1">
    <property type="nucleotide sequence ID" value="NZ_AP025327.1"/>
</dbReference>
<proteinExistence type="predicted"/>
<evidence type="ECO:0000313" key="1">
    <source>
        <dbReference type="EMBL" id="BDD13145.1"/>
    </source>
</evidence>
<organism evidence="1 2">
    <name type="scientific">Fulvitalea axinellae</name>
    <dbReference type="NCBI Taxonomy" id="1182444"/>
    <lineage>
        <taxon>Bacteria</taxon>
        <taxon>Pseudomonadati</taxon>
        <taxon>Bacteroidota</taxon>
        <taxon>Cytophagia</taxon>
        <taxon>Cytophagales</taxon>
        <taxon>Persicobacteraceae</taxon>
        <taxon>Fulvitalea</taxon>
    </lineage>
</organism>
<sequence length="107" mass="11828">MSETKENTKELTPEEMKAKIIQLEKEKGNALKTVENLTKAAEESVKDEAGKYPVFTFAKKKYELVIPKAKHTFKGKAIIVDKASLTSEKGLLGDLISIGYAGLKEVK</sequence>
<dbReference type="KEGG" id="fax:FUAX_55770"/>
<gene>
    <name evidence="1" type="ORF">FUAX_55770</name>
</gene>
<name>A0AAU9CVU1_9BACT</name>
<evidence type="ECO:0000313" key="2">
    <source>
        <dbReference type="Proteomes" id="UP001348817"/>
    </source>
</evidence>
<dbReference type="AlphaFoldDB" id="A0AAU9CVU1"/>
<keyword evidence="2" id="KW-1185">Reference proteome</keyword>
<geneLocation type="plasmid" evidence="1 2">
    <name>pFA13</name>
</geneLocation>
<protein>
    <submittedName>
        <fullName evidence="1">Uncharacterized protein</fullName>
    </submittedName>
</protein>
<dbReference type="Proteomes" id="UP001348817">
    <property type="component" value="Plasmid pFA13"/>
</dbReference>
<keyword evidence="1" id="KW-0614">Plasmid</keyword>
<reference evidence="1 2" key="1">
    <citation type="submission" date="2021-12" db="EMBL/GenBank/DDBJ databases">
        <title>Genome sequencing of bacteria with rrn-lacking chromosome and rrn-plasmid.</title>
        <authorList>
            <person name="Anda M."/>
            <person name="Iwasaki W."/>
        </authorList>
    </citation>
    <scope>NUCLEOTIDE SEQUENCE [LARGE SCALE GENOMIC DNA]</scope>
    <source>
        <strain evidence="1 2">DSM 100852</strain>
        <plasmid evidence="1 2">pFA13</plasmid>
    </source>
</reference>
<dbReference type="EMBL" id="AP025327">
    <property type="protein sequence ID" value="BDD13145.1"/>
    <property type="molecule type" value="Genomic_DNA"/>
</dbReference>
<accession>A0AAU9CVU1</accession>